<accession>A0A0U4PFQ0</accession>
<evidence type="ECO:0000313" key="3">
    <source>
        <dbReference type="EMBL" id="WAT23900.1"/>
    </source>
</evidence>
<protein>
    <submittedName>
        <fullName evidence="3">Rhodanese-like domain-containing protein</fullName>
    </submittedName>
    <submittedName>
        <fullName evidence="2">Sulfurtransferase</fullName>
    </submittedName>
</protein>
<evidence type="ECO:0000313" key="4">
    <source>
        <dbReference type="Proteomes" id="UP000067698"/>
    </source>
</evidence>
<dbReference type="Proteomes" id="UP000067698">
    <property type="component" value="Chromosome"/>
</dbReference>
<dbReference type="GO" id="GO:0004792">
    <property type="term" value="F:thiosulfate-cyanide sulfurtransferase activity"/>
    <property type="evidence" value="ECO:0007669"/>
    <property type="project" value="InterPro"/>
</dbReference>
<dbReference type="OrthoDB" id="9800872at2"/>
<dbReference type="KEGG" id="aui:APT62_03530"/>
<feature type="domain" description="Rhodanese" evidence="1">
    <location>
        <begin position="18"/>
        <end position="97"/>
    </location>
</feature>
<dbReference type="PROSITE" id="PS00380">
    <property type="entry name" value="RHODANESE_1"/>
    <property type="match status" value="1"/>
</dbReference>
<dbReference type="PANTHER" id="PTHR43031:SF17">
    <property type="entry name" value="SULFURTRANSFERASE YTWF-RELATED"/>
    <property type="match status" value="1"/>
</dbReference>
<dbReference type="RefSeq" id="WP_003141799.1">
    <property type="nucleotide sequence ID" value="NZ_CP013988.1"/>
</dbReference>
<evidence type="ECO:0000259" key="1">
    <source>
        <dbReference type="PROSITE" id="PS50206"/>
    </source>
</evidence>
<evidence type="ECO:0000313" key="5">
    <source>
        <dbReference type="Proteomes" id="UP001164714"/>
    </source>
</evidence>
<reference evidence="4" key="2">
    <citation type="submission" date="2016-01" db="EMBL/GenBank/DDBJ databases">
        <title>Six Aerococcus type strain genome sequencing and assembly using PacBio and Illumina Hiseq.</title>
        <authorList>
            <person name="Carkaci D."/>
            <person name="Dargis R."/>
            <person name="Nielsen X.C."/>
            <person name="Skovgaard O."/>
            <person name="Fuursted K."/>
            <person name="Christensen J.J."/>
        </authorList>
    </citation>
    <scope>NUCLEOTIDE SEQUENCE [LARGE SCALE GENOMIC DNA]</scope>
    <source>
        <strain evidence="4">CCUG28094</strain>
    </source>
</reference>
<dbReference type="InterPro" id="IPR001763">
    <property type="entry name" value="Rhodanese-like_dom"/>
</dbReference>
<dbReference type="Proteomes" id="UP001164714">
    <property type="component" value="Chromosome"/>
</dbReference>
<dbReference type="SUPFAM" id="SSF52821">
    <property type="entry name" value="Rhodanese/Cell cycle control phosphatase"/>
    <property type="match status" value="1"/>
</dbReference>
<evidence type="ECO:0000313" key="2">
    <source>
        <dbReference type="EMBL" id="AMB96933.1"/>
    </source>
</evidence>
<dbReference type="InterPro" id="IPR050229">
    <property type="entry name" value="GlpE_sulfurtransferase"/>
</dbReference>
<name>A0A0U4PFQ0_9LACT</name>
<organism evidence="3 5">
    <name type="scientific">Aerococcus urinaeequi</name>
    <dbReference type="NCBI Taxonomy" id="51665"/>
    <lineage>
        <taxon>Bacteria</taxon>
        <taxon>Bacillati</taxon>
        <taxon>Bacillota</taxon>
        <taxon>Bacilli</taxon>
        <taxon>Lactobacillales</taxon>
        <taxon>Aerococcaceae</taxon>
        <taxon>Aerococcus</taxon>
    </lineage>
</organism>
<gene>
    <name evidence="2" type="ORF">AWM74_01200</name>
    <name evidence="3" type="ORF">OZ415_06450</name>
</gene>
<dbReference type="Pfam" id="PF00581">
    <property type="entry name" value="Rhodanese"/>
    <property type="match status" value="1"/>
</dbReference>
<reference evidence="3" key="3">
    <citation type="submission" date="2022-12" db="EMBL/GenBank/DDBJ databases">
        <title>Whole genome sequence analysis of a duck derived balloon bacteium Aerococcus urinaeequi henan2020.</title>
        <authorList>
            <person name="Zhang H."/>
            <person name="Qiao H.X."/>
            <person name="Bian C.Z."/>
            <person name="Shu J.C."/>
        </authorList>
    </citation>
    <scope>NUCLEOTIDE SEQUENCE</scope>
    <source>
        <strain evidence="3">2020-HN-1</strain>
    </source>
</reference>
<dbReference type="InterPro" id="IPR001307">
    <property type="entry name" value="Thiosulphate_STrfase_CS"/>
</dbReference>
<dbReference type="EMBL" id="CP114063">
    <property type="protein sequence ID" value="WAT23900.1"/>
    <property type="molecule type" value="Genomic_DNA"/>
</dbReference>
<dbReference type="EMBL" id="CP014162">
    <property type="protein sequence ID" value="AMB96933.1"/>
    <property type="molecule type" value="Genomic_DNA"/>
</dbReference>
<dbReference type="CDD" id="cd00158">
    <property type="entry name" value="RHOD"/>
    <property type="match status" value="1"/>
</dbReference>
<reference evidence="2 4" key="1">
    <citation type="journal article" date="2016" name="Genome Announc.">
        <title>Complete Genome Sequences of Aerococcus christensenii CCUG 28831T, Aerococcus sanguinicola CCUG 43001T, Aerococcus urinae CCUG 36881T, Aerococcus urinaeequi CCUG 28094T, Aerococcus urinaehominis CCUG 42038 BT, and Aerococcus viridans CCUG 4311T.</title>
        <authorList>
            <person name="Carkaci D."/>
            <person name="Dargis R."/>
            <person name="Nielsen X.C."/>
            <person name="Skovgaard O."/>
            <person name="Fuursted K."/>
            <person name="Christensen J.J."/>
        </authorList>
    </citation>
    <scope>NUCLEOTIDE SEQUENCE [LARGE SCALE GENOMIC DNA]</scope>
    <source>
        <strain evidence="2 4">CCUG28094</strain>
    </source>
</reference>
<dbReference type="InterPro" id="IPR036873">
    <property type="entry name" value="Rhodanese-like_dom_sf"/>
</dbReference>
<sequence>MFFKKMPTISTTELEKKLTDKPQIIDVREPHEFKNGHIPGAKNLPLSKVANYTPKGQVYVVCQSGMRSKRATKMLLKQGHDAINVRGGMMAWTGATKGGKN</sequence>
<dbReference type="AlphaFoldDB" id="A0A0U4PFQ0"/>
<dbReference type="Gene3D" id="3.40.250.10">
    <property type="entry name" value="Rhodanese-like domain"/>
    <property type="match status" value="1"/>
</dbReference>
<dbReference type="GeneID" id="92866165"/>
<dbReference type="PROSITE" id="PS50206">
    <property type="entry name" value="RHODANESE_3"/>
    <property type="match status" value="1"/>
</dbReference>
<proteinExistence type="predicted"/>
<dbReference type="PANTHER" id="PTHR43031">
    <property type="entry name" value="FAD-DEPENDENT OXIDOREDUCTASE"/>
    <property type="match status" value="1"/>
</dbReference>
<dbReference type="SMART" id="SM00450">
    <property type="entry name" value="RHOD"/>
    <property type="match status" value="1"/>
</dbReference>